<protein>
    <submittedName>
        <fullName evidence="2">Uncharacterized protein</fullName>
    </submittedName>
</protein>
<evidence type="ECO:0000256" key="1">
    <source>
        <dbReference type="SAM" id="MobiDB-lite"/>
    </source>
</evidence>
<feature type="compositionally biased region" description="Basic residues" evidence="1">
    <location>
        <begin position="32"/>
        <end position="45"/>
    </location>
</feature>
<dbReference type="EMBL" id="HBJA01048296">
    <property type="protein sequence ID" value="CAE0805925.1"/>
    <property type="molecule type" value="Transcribed_RNA"/>
</dbReference>
<organism evidence="2">
    <name type="scientific">Eutreptiella gymnastica</name>
    <dbReference type="NCBI Taxonomy" id="73025"/>
    <lineage>
        <taxon>Eukaryota</taxon>
        <taxon>Discoba</taxon>
        <taxon>Euglenozoa</taxon>
        <taxon>Euglenida</taxon>
        <taxon>Spirocuta</taxon>
        <taxon>Euglenophyceae</taxon>
        <taxon>Eutreptiales</taxon>
        <taxon>Eutreptiaceae</taxon>
        <taxon>Eutreptiella</taxon>
    </lineage>
</organism>
<proteinExistence type="predicted"/>
<gene>
    <name evidence="2" type="ORF">EGYM00163_LOCUS17051</name>
</gene>
<dbReference type="AlphaFoldDB" id="A0A7S4FPV7"/>
<sequence>MALSPKPRATEHPQKKPTKTLWGVQVHDTLLHHTKPPHPTPHHPTPHGTTAHHTTPHHIHSWPPFAPGDVQALAKLNVPGKEHATFGSPVLCYGAMCRCSGMKCIGVEWRGVQSCGVVVRRPPGVA</sequence>
<name>A0A7S4FPV7_9EUGL</name>
<evidence type="ECO:0000313" key="2">
    <source>
        <dbReference type="EMBL" id="CAE0805925.1"/>
    </source>
</evidence>
<feature type="region of interest" description="Disordered" evidence="1">
    <location>
        <begin position="1"/>
        <end position="65"/>
    </location>
</feature>
<accession>A0A7S4FPV7</accession>
<reference evidence="2" key="1">
    <citation type="submission" date="2021-01" db="EMBL/GenBank/DDBJ databases">
        <authorList>
            <person name="Corre E."/>
            <person name="Pelletier E."/>
            <person name="Niang G."/>
            <person name="Scheremetjew M."/>
            <person name="Finn R."/>
            <person name="Kale V."/>
            <person name="Holt S."/>
            <person name="Cochrane G."/>
            <person name="Meng A."/>
            <person name="Brown T."/>
            <person name="Cohen L."/>
        </authorList>
    </citation>
    <scope>NUCLEOTIDE SEQUENCE</scope>
    <source>
        <strain evidence="2">CCMP1594</strain>
    </source>
</reference>